<feature type="domain" description="Amino acid transporter transmembrane" evidence="7">
    <location>
        <begin position="38"/>
        <end position="152"/>
    </location>
</feature>
<keyword evidence="4 6" id="KW-1133">Transmembrane helix</keyword>
<keyword evidence="2 6" id="KW-0812">Transmembrane</keyword>
<name>A0A7I8IDE5_SPIIN</name>
<sequence length="410" mass="44964">MGFEEASSSSHGLTVPAEDAGSVPLLQGHHDGHRHLSSQSKTFANIFIAIVGSGVLGLPYTFKRTGWAAGALMIFVVAGLTYHCMMLLVYTRRKLEKDRGFSKITSFGDLGLVVSGEIGKFAVDVMIVLSQAGFCVSYLIFIANTLAHIINASGDEDSSPSALNLIGSGLLAWRPNLYRAMGVVMVEDVTLFLQQHQALQAFRGLSVVFYGLGVAVFAFEGIGMVLPLESEAADKAKFGKTLGVSLLFISLMYGFFGFSATSPSGRRPGTSSPTTSGGVSSPSCFPLMMNPVHEVMERRFAGKRFCVWLRWVVVLGVTLVALLVPNFADFLSLVGSAVCCTLGFVLPAWFHLKVFKEEMGVLQMARRWHHHHRLDLRHRRHLVLPRRDHHRLEQRAAERVSSQVTRKGQQ</sequence>
<accession>A0A7I8IDE5</accession>
<feature type="transmembrane region" description="Helical" evidence="6">
    <location>
        <begin position="205"/>
        <end position="226"/>
    </location>
</feature>
<gene>
    <name evidence="8" type="ORF">SI7747_02002387</name>
</gene>
<feature type="transmembrane region" description="Helical" evidence="6">
    <location>
        <begin position="238"/>
        <end position="258"/>
    </location>
</feature>
<evidence type="ECO:0000256" key="2">
    <source>
        <dbReference type="ARBA" id="ARBA00022692"/>
    </source>
</evidence>
<keyword evidence="3" id="KW-0029">Amino-acid transport</keyword>
<evidence type="ECO:0000256" key="6">
    <source>
        <dbReference type="SAM" id="Phobius"/>
    </source>
</evidence>
<dbReference type="Pfam" id="PF01490">
    <property type="entry name" value="Aa_trans"/>
    <property type="match status" value="3"/>
</dbReference>
<evidence type="ECO:0000313" key="8">
    <source>
        <dbReference type="EMBL" id="CAA2616158.1"/>
    </source>
</evidence>
<organism evidence="8">
    <name type="scientific">Spirodela intermedia</name>
    <name type="common">Intermediate duckweed</name>
    <dbReference type="NCBI Taxonomy" id="51605"/>
    <lineage>
        <taxon>Eukaryota</taxon>
        <taxon>Viridiplantae</taxon>
        <taxon>Streptophyta</taxon>
        <taxon>Embryophyta</taxon>
        <taxon>Tracheophyta</taxon>
        <taxon>Spermatophyta</taxon>
        <taxon>Magnoliopsida</taxon>
        <taxon>Liliopsida</taxon>
        <taxon>Araceae</taxon>
        <taxon>Lemnoideae</taxon>
        <taxon>Spirodela</taxon>
    </lineage>
</organism>
<dbReference type="EMBL" id="LR743589">
    <property type="protein sequence ID" value="CAA2616158.1"/>
    <property type="molecule type" value="Genomic_DNA"/>
</dbReference>
<evidence type="ECO:0000256" key="1">
    <source>
        <dbReference type="ARBA" id="ARBA00004141"/>
    </source>
</evidence>
<evidence type="ECO:0000256" key="5">
    <source>
        <dbReference type="ARBA" id="ARBA00023136"/>
    </source>
</evidence>
<dbReference type="InterPro" id="IPR013057">
    <property type="entry name" value="AA_transpt_TM"/>
</dbReference>
<reference evidence="8 9" key="1">
    <citation type="submission" date="2019-12" db="EMBL/GenBank/DDBJ databases">
        <authorList>
            <person name="Scholz U."/>
            <person name="Mascher M."/>
            <person name="Fiebig A."/>
        </authorList>
    </citation>
    <scope>NUCLEOTIDE SEQUENCE</scope>
</reference>
<proteinExistence type="predicted"/>
<feature type="transmembrane region" description="Helical" evidence="6">
    <location>
        <begin position="43"/>
        <end position="62"/>
    </location>
</feature>
<dbReference type="PANTHER" id="PTHR22950:SF674">
    <property type="entry name" value="AMINO ACID TRANSPORTER AVT3A"/>
    <property type="match status" value="1"/>
</dbReference>
<protein>
    <recommendedName>
        <fullName evidence="7">Amino acid transporter transmembrane domain-containing protein</fullName>
    </recommendedName>
</protein>
<dbReference type="AlphaFoldDB" id="A0A7I8IDE5"/>
<comment type="subcellular location">
    <subcellularLocation>
        <location evidence="1">Membrane</location>
        <topology evidence="1">Multi-pass membrane protein</topology>
    </subcellularLocation>
</comment>
<feature type="transmembrane region" description="Helical" evidence="6">
    <location>
        <begin position="305"/>
        <end position="324"/>
    </location>
</feature>
<evidence type="ECO:0000259" key="7">
    <source>
        <dbReference type="Pfam" id="PF01490"/>
    </source>
</evidence>
<evidence type="ECO:0000256" key="3">
    <source>
        <dbReference type="ARBA" id="ARBA00022970"/>
    </source>
</evidence>
<evidence type="ECO:0000256" key="4">
    <source>
        <dbReference type="ARBA" id="ARBA00022989"/>
    </source>
</evidence>
<keyword evidence="9" id="KW-1185">Reference proteome</keyword>
<feature type="transmembrane region" description="Helical" evidence="6">
    <location>
        <begin position="68"/>
        <end position="90"/>
    </location>
</feature>
<feature type="domain" description="Amino acid transporter transmembrane" evidence="7">
    <location>
        <begin position="181"/>
        <end position="259"/>
    </location>
</feature>
<feature type="domain" description="Amino acid transporter transmembrane" evidence="7">
    <location>
        <begin position="297"/>
        <end position="360"/>
    </location>
</feature>
<dbReference type="GO" id="GO:0005774">
    <property type="term" value="C:vacuolar membrane"/>
    <property type="evidence" value="ECO:0007669"/>
    <property type="project" value="TreeGrafter"/>
</dbReference>
<dbReference type="EMBL" id="CACRZD030000002">
    <property type="protein sequence ID" value="CAA6655847.1"/>
    <property type="molecule type" value="Genomic_DNA"/>
</dbReference>
<dbReference type="GO" id="GO:0015179">
    <property type="term" value="F:L-amino acid transmembrane transporter activity"/>
    <property type="evidence" value="ECO:0007669"/>
    <property type="project" value="TreeGrafter"/>
</dbReference>
<keyword evidence="5 6" id="KW-0472">Membrane</keyword>
<evidence type="ECO:0000313" key="9">
    <source>
        <dbReference type="Proteomes" id="UP001189122"/>
    </source>
</evidence>
<dbReference type="Proteomes" id="UP001189122">
    <property type="component" value="Unassembled WGS sequence"/>
</dbReference>
<feature type="transmembrane region" description="Helical" evidence="6">
    <location>
        <begin position="330"/>
        <end position="350"/>
    </location>
</feature>
<dbReference type="PANTHER" id="PTHR22950">
    <property type="entry name" value="AMINO ACID TRANSPORTER"/>
    <property type="match status" value="1"/>
</dbReference>
<keyword evidence="3" id="KW-0813">Transport</keyword>